<dbReference type="PANTHER" id="PTHR22914">
    <property type="entry name" value="CHITIN SYNTHASE"/>
    <property type="match status" value="1"/>
</dbReference>
<dbReference type="Proteomes" id="UP001162164">
    <property type="component" value="Unassembled WGS sequence"/>
</dbReference>
<feature type="transmembrane region" description="Helical" evidence="4">
    <location>
        <begin position="70"/>
        <end position="94"/>
    </location>
</feature>
<keyword evidence="3 4" id="KW-0472">Membrane</keyword>
<dbReference type="PANTHER" id="PTHR22914:SF42">
    <property type="entry name" value="CHITIN SYNTHASE"/>
    <property type="match status" value="1"/>
</dbReference>
<feature type="transmembrane region" description="Helical" evidence="4">
    <location>
        <begin position="147"/>
        <end position="167"/>
    </location>
</feature>
<keyword evidence="6" id="KW-1185">Reference proteome</keyword>
<feature type="transmembrane region" description="Helical" evidence="4">
    <location>
        <begin position="179"/>
        <end position="198"/>
    </location>
</feature>
<dbReference type="InterPro" id="IPR004835">
    <property type="entry name" value="Chitin_synth"/>
</dbReference>
<feature type="transmembrane region" description="Helical" evidence="4">
    <location>
        <begin position="210"/>
        <end position="229"/>
    </location>
</feature>
<dbReference type="EMBL" id="JAPWTJ010002535">
    <property type="protein sequence ID" value="KAJ8965787.1"/>
    <property type="molecule type" value="Genomic_DNA"/>
</dbReference>
<feature type="transmembrane region" description="Helical" evidence="4">
    <location>
        <begin position="24"/>
        <end position="42"/>
    </location>
</feature>
<proteinExistence type="predicted"/>
<comment type="caution">
    <text evidence="5">The sequence shown here is derived from an EMBL/GenBank/DDBJ whole genome shotgun (WGS) entry which is preliminary data.</text>
</comment>
<protein>
    <submittedName>
        <fullName evidence="5">Uncharacterized protein</fullName>
    </submittedName>
</protein>
<comment type="subcellular location">
    <subcellularLocation>
        <location evidence="1">Membrane</location>
        <topology evidence="1">Multi-pass membrane protein</topology>
    </subcellularLocation>
</comment>
<evidence type="ECO:0000256" key="4">
    <source>
        <dbReference type="SAM" id="Phobius"/>
    </source>
</evidence>
<keyword evidence="4" id="KW-1133">Transmembrane helix</keyword>
<reference evidence="5" key="1">
    <citation type="journal article" date="2023" name="Insect Mol. Biol.">
        <title>Genome sequencing provides insights into the evolution of gene families encoding plant cell wall-degrading enzymes in longhorned beetles.</title>
        <authorList>
            <person name="Shin N.R."/>
            <person name="Okamura Y."/>
            <person name="Kirsch R."/>
            <person name="Pauchet Y."/>
        </authorList>
    </citation>
    <scope>NUCLEOTIDE SEQUENCE</scope>
    <source>
        <strain evidence="5">MMC_N1</strain>
    </source>
</reference>
<gene>
    <name evidence="5" type="ORF">NQ317_015736</name>
</gene>
<evidence type="ECO:0000256" key="1">
    <source>
        <dbReference type="ARBA" id="ARBA00004141"/>
    </source>
</evidence>
<accession>A0ABQ9IU53</accession>
<sequence>MLLDVAAIAAQASALVIWPLVEGRYVLYMIPVSMIFISVGWWENFVTEDSPIPFISTLAKEKKELKNKTYFMYAILAPWKCILFFITMVMVIIIREGNSQFLFDTFFEAFKPHIINITEIEPMVGDSDANLGEAIANGFGTITETSIWTPLSVWLINIMATYICYAFGKFACKIMIQTFSFAFPVNLSVPVLLTALIVMCGKYNRDECSLFYIIPGYLFFTTPSITYLNDFIAHQYSWIWLIWLLSQTWITIHIWTNNNEKLSSTENLFFKPMYDAYLIDQSVALNRRKNVHAVSIRSSTVTDPLEVNKNNITRIYACGTMWHETKEEMVEFLKSIFRMDEDQCAHRIVRNYLQFNLPSYYEFETHVLFDDAYVRTSQDDMDPHVNQYVLDLIESVSVAASEYTKLMYVFDPQLYTQLHMAAG</sequence>
<evidence type="ECO:0000313" key="6">
    <source>
        <dbReference type="Proteomes" id="UP001162164"/>
    </source>
</evidence>
<name>A0ABQ9IU53_9CUCU</name>
<evidence type="ECO:0000256" key="2">
    <source>
        <dbReference type="ARBA" id="ARBA00022692"/>
    </source>
</evidence>
<keyword evidence="2 4" id="KW-0812">Transmembrane</keyword>
<evidence type="ECO:0000313" key="5">
    <source>
        <dbReference type="EMBL" id="KAJ8965787.1"/>
    </source>
</evidence>
<evidence type="ECO:0000256" key="3">
    <source>
        <dbReference type="ARBA" id="ARBA00023136"/>
    </source>
</evidence>
<feature type="transmembrane region" description="Helical" evidence="4">
    <location>
        <begin position="236"/>
        <end position="255"/>
    </location>
</feature>
<organism evidence="5 6">
    <name type="scientific">Molorchus minor</name>
    <dbReference type="NCBI Taxonomy" id="1323400"/>
    <lineage>
        <taxon>Eukaryota</taxon>
        <taxon>Metazoa</taxon>
        <taxon>Ecdysozoa</taxon>
        <taxon>Arthropoda</taxon>
        <taxon>Hexapoda</taxon>
        <taxon>Insecta</taxon>
        <taxon>Pterygota</taxon>
        <taxon>Neoptera</taxon>
        <taxon>Endopterygota</taxon>
        <taxon>Coleoptera</taxon>
        <taxon>Polyphaga</taxon>
        <taxon>Cucujiformia</taxon>
        <taxon>Chrysomeloidea</taxon>
        <taxon>Cerambycidae</taxon>
        <taxon>Lamiinae</taxon>
        <taxon>Monochamini</taxon>
        <taxon>Molorchus</taxon>
    </lineage>
</organism>